<evidence type="ECO:0000313" key="3">
    <source>
        <dbReference type="Proteomes" id="UP000001072"/>
    </source>
</evidence>
<accession>F4RMP7</accession>
<dbReference type="VEuPathDB" id="FungiDB:MELLADRAFT_106806"/>
<dbReference type="RefSeq" id="XP_007410384.1">
    <property type="nucleotide sequence ID" value="XM_007410322.1"/>
</dbReference>
<name>F4RMP7_MELLP</name>
<protein>
    <recommendedName>
        <fullName evidence="4">Secreted protein</fullName>
    </recommendedName>
</protein>
<sequence length="514" mass="60010">MTQKAWRISSCTLLIAAFWSCHFVRPSAISVTDSNTPRLLRRNLGSREEEAASIIKIPELEIVVENPGFQPPRTVYDNAIKSKLTHLDRPKFEYQLIQRPPTHRHPSTEWWSFWQFFTGQTFQSVVQELRDYWFTAWSSPLHRFAKDLVSSAPKINRHYFRSNPAELLLLAQEDHYDTFNRQVGTTLSDAQRDLSRERTVELIPRFLNILVHGEKYFKKPRAQSINEDFYRELSGTVLEVKNRLPREEGSNSPSEGYAKAIHQVLYRMLEGLEGLPELSQKDYYWHLAKLQDVTTQELLDVLDPQKVPSGKTQEEYHIIIAALDQALGKFNLQRSLFDLTTSNFLLMRLNTGNLNRGLLWLSTLPYNANISPNVFKAIKSEWRRFTFDIPFAQEVEAFQDGLMHIVWQDEHPLSSKIWSNEESRLEKIASRTMVFSDTLTRRIWWRQFQPEGNSVEPLDQIPTRHVNRVLSTIDGLILKYDPQKLKSKQLIPKRQSPWEPLMDRFHSILSSTSS</sequence>
<evidence type="ECO:0000256" key="1">
    <source>
        <dbReference type="SAM" id="SignalP"/>
    </source>
</evidence>
<dbReference type="GeneID" id="18922992"/>
<dbReference type="HOGENOM" id="CLU_530043_0_0_1"/>
<dbReference type="Proteomes" id="UP000001072">
    <property type="component" value="Unassembled WGS sequence"/>
</dbReference>
<evidence type="ECO:0000313" key="2">
    <source>
        <dbReference type="EMBL" id="EGG06146.1"/>
    </source>
</evidence>
<feature type="chain" id="PRO_5003321689" description="Secreted protein" evidence="1">
    <location>
        <begin position="27"/>
        <end position="514"/>
    </location>
</feature>
<dbReference type="KEGG" id="mlr:MELLADRAFT_106806"/>
<dbReference type="EMBL" id="GL883109">
    <property type="protein sequence ID" value="EGG06146.1"/>
    <property type="molecule type" value="Genomic_DNA"/>
</dbReference>
<gene>
    <name evidence="2" type="ORF">MELLADRAFT_106806</name>
</gene>
<evidence type="ECO:0008006" key="4">
    <source>
        <dbReference type="Google" id="ProtNLM"/>
    </source>
</evidence>
<feature type="signal peptide" evidence="1">
    <location>
        <begin position="1"/>
        <end position="26"/>
    </location>
</feature>
<organism evidence="3">
    <name type="scientific">Melampsora larici-populina (strain 98AG31 / pathotype 3-4-7)</name>
    <name type="common">Poplar leaf rust fungus</name>
    <dbReference type="NCBI Taxonomy" id="747676"/>
    <lineage>
        <taxon>Eukaryota</taxon>
        <taxon>Fungi</taxon>
        <taxon>Dikarya</taxon>
        <taxon>Basidiomycota</taxon>
        <taxon>Pucciniomycotina</taxon>
        <taxon>Pucciniomycetes</taxon>
        <taxon>Pucciniales</taxon>
        <taxon>Melampsoraceae</taxon>
        <taxon>Melampsora</taxon>
    </lineage>
</organism>
<dbReference type="AlphaFoldDB" id="F4RMP7"/>
<keyword evidence="1" id="KW-0732">Signal</keyword>
<keyword evidence="3" id="KW-1185">Reference proteome</keyword>
<dbReference type="InParanoid" id="F4RMP7"/>
<reference evidence="3" key="1">
    <citation type="journal article" date="2011" name="Proc. Natl. Acad. Sci. U.S.A.">
        <title>Obligate biotrophy features unraveled by the genomic analysis of rust fungi.</title>
        <authorList>
            <person name="Duplessis S."/>
            <person name="Cuomo C.A."/>
            <person name="Lin Y.-C."/>
            <person name="Aerts A."/>
            <person name="Tisserant E."/>
            <person name="Veneault-Fourrey C."/>
            <person name="Joly D.L."/>
            <person name="Hacquard S."/>
            <person name="Amselem J."/>
            <person name="Cantarel B.L."/>
            <person name="Chiu R."/>
            <person name="Coutinho P.M."/>
            <person name="Feau N."/>
            <person name="Field M."/>
            <person name="Frey P."/>
            <person name="Gelhaye E."/>
            <person name="Goldberg J."/>
            <person name="Grabherr M.G."/>
            <person name="Kodira C.D."/>
            <person name="Kohler A."/>
            <person name="Kuees U."/>
            <person name="Lindquist E.A."/>
            <person name="Lucas S.M."/>
            <person name="Mago R."/>
            <person name="Mauceli E."/>
            <person name="Morin E."/>
            <person name="Murat C."/>
            <person name="Pangilinan J.L."/>
            <person name="Park R."/>
            <person name="Pearson M."/>
            <person name="Quesneville H."/>
            <person name="Rouhier N."/>
            <person name="Sakthikumar S."/>
            <person name="Salamov A.A."/>
            <person name="Schmutz J."/>
            <person name="Selles B."/>
            <person name="Shapiro H."/>
            <person name="Tanguay P."/>
            <person name="Tuskan G.A."/>
            <person name="Henrissat B."/>
            <person name="Van de Peer Y."/>
            <person name="Rouze P."/>
            <person name="Ellis J.G."/>
            <person name="Dodds P.N."/>
            <person name="Schein J.E."/>
            <person name="Zhong S."/>
            <person name="Hamelin R.C."/>
            <person name="Grigoriev I.V."/>
            <person name="Szabo L.J."/>
            <person name="Martin F."/>
        </authorList>
    </citation>
    <scope>NUCLEOTIDE SEQUENCE [LARGE SCALE GENOMIC DNA]</scope>
    <source>
        <strain evidence="3">98AG31 / pathotype 3-4-7</strain>
    </source>
</reference>
<proteinExistence type="predicted"/>
<dbReference type="OrthoDB" id="10389994at2759"/>